<dbReference type="SUPFAM" id="SSF52833">
    <property type="entry name" value="Thioredoxin-like"/>
    <property type="match status" value="2"/>
</dbReference>
<evidence type="ECO:0000259" key="2">
    <source>
        <dbReference type="Pfam" id="PF00462"/>
    </source>
</evidence>
<accession>A0A835IVR0</accession>
<dbReference type="InterPro" id="IPR036249">
    <property type="entry name" value="Thioredoxin-like_sf"/>
</dbReference>
<name>A0A835IVR0_9MAGN</name>
<protein>
    <recommendedName>
        <fullName evidence="2">Glutaredoxin domain-containing protein</fullName>
    </recommendedName>
</protein>
<proteinExistence type="predicted"/>
<dbReference type="InterPro" id="IPR002109">
    <property type="entry name" value="Glutaredoxin"/>
</dbReference>
<evidence type="ECO:0000313" key="4">
    <source>
        <dbReference type="Proteomes" id="UP000631114"/>
    </source>
</evidence>
<feature type="region of interest" description="Disordered" evidence="1">
    <location>
        <begin position="1"/>
        <end position="24"/>
    </location>
</feature>
<dbReference type="Proteomes" id="UP000631114">
    <property type="component" value="Unassembled WGS sequence"/>
</dbReference>
<dbReference type="Gene3D" id="3.40.30.10">
    <property type="entry name" value="Glutaredoxin"/>
    <property type="match status" value="2"/>
</dbReference>
<feature type="domain" description="Glutaredoxin" evidence="2">
    <location>
        <begin position="211"/>
        <end position="270"/>
    </location>
</feature>
<dbReference type="PANTHER" id="PTHR45669">
    <property type="entry name" value="GLUTAREDOXIN DOMAIN-CONTAINING CYSTEINE-RICH PROTEIN CG12206-RELATED"/>
    <property type="match status" value="1"/>
</dbReference>
<gene>
    <name evidence="3" type="ORF">IFM89_003337</name>
</gene>
<reference evidence="3 4" key="1">
    <citation type="submission" date="2020-10" db="EMBL/GenBank/DDBJ databases">
        <title>The Coptis chinensis genome and diversification of protoberbering-type alkaloids.</title>
        <authorList>
            <person name="Wang B."/>
            <person name="Shu S."/>
            <person name="Song C."/>
            <person name="Liu Y."/>
        </authorList>
    </citation>
    <scope>NUCLEOTIDE SEQUENCE [LARGE SCALE GENOMIC DNA]</scope>
    <source>
        <strain evidence="3">HL-2020</strain>
        <tissue evidence="3">Leaf</tissue>
    </source>
</reference>
<dbReference type="Pfam" id="PF00462">
    <property type="entry name" value="Glutaredoxin"/>
    <property type="match status" value="1"/>
</dbReference>
<evidence type="ECO:0000256" key="1">
    <source>
        <dbReference type="SAM" id="MobiDB-lite"/>
    </source>
</evidence>
<dbReference type="PANTHER" id="PTHR45669:SF22">
    <property type="entry name" value="GLUTAREDOXIN DOMAIN-CONTAINING CYSTEINE-RICH PROTEIN CG12206-RELATED"/>
    <property type="match status" value="1"/>
</dbReference>
<dbReference type="PROSITE" id="PS51354">
    <property type="entry name" value="GLUTAREDOXIN_2"/>
    <property type="match status" value="2"/>
</dbReference>
<organism evidence="3 4">
    <name type="scientific">Coptis chinensis</name>
    <dbReference type="NCBI Taxonomy" id="261450"/>
    <lineage>
        <taxon>Eukaryota</taxon>
        <taxon>Viridiplantae</taxon>
        <taxon>Streptophyta</taxon>
        <taxon>Embryophyta</taxon>
        <taxon>Tracheophyta</taxon>
        <taxon>Spermatophyta</taxon>
        <taxon>Magnoliopsida</taxon>
        <taxon>Ranunculales</taxon>
        <taxon>Ranunculaceae</taxon>
        <taxon>Coptidoideae</taxon>
        <taxon>Coptis</taxon>
    </lineage>
</organism>
<comment type="caution">
    <text evidence="3">The sequence shown here is derived from an EMBL/GenBank/DDBJ whole genome shotgun (WGS) entry which is preliminary data.</text>
</comment>
<dbReference type="EMBL" id="JADFTS010000001">
    <property type="protein sequence ID" value="KAF9623547.1"/>
    <property type="molecule type" value="Genomic_DNA"/>
</dbReference>
<evidence type="ECO:0000313" key="3">
    <source>
        <dbReference type="EMBL" id="KAF9623547.1"/>
    </source>
</evidence>
<dbReference type="AlphaFoldDB" id="A0A835IVR0"/>
<keyword evidence="4" id="KW-1185">Reference proteome</keyword>
<dbReference type="OrthoDB" id="423313at2759"/>
<sequence>MEFNSSSTFKPVDPRRSGFNIDSQKEKRLQVRDDQTGNTSIEKVAYTYEMLLEKFPKKCPPGGNNSVVLYTSLDVMGDTNRVRSTFQNLQINYSLRDIINPAYEEELRNLLGELAELPALFVKGRYIGGTNEVQKLNKEGKLNILLAGATGSTFKAARGDQKGNGFEIDRIWEPPLESTPVDMKISSNRYTWEMLLEKFPKKCPPGGENSVVLYTSLEVMGDTNRIRSTFQNIRINYSVRNISNLDYEEELTKLLGKVEVPALFVQGRYIGGTNEVQKLNKEGKLKILFGGIPKY</sequence>